<organism evidence="8 9">
    <name type="scientific">Paraflavisolibacter caeni</name>
    <dbReference type="NCBI Taxonomy" id="2982496"/>
    <lineage>
        <taxon>Bacteria</taxon>
        <taxon>Pseudomonadati</taxon>
        <taxon>Bacteroidota</taxon>
        <taxon>Chitinophagia</taxon>
        <taxon>Chitinophagales</taxon>
        <taxon>Chitinophagaceae</taxon>
        <taxon>Paraflavisolibacter</taxon>
    </lineage>
</organism>
<keyword evidence="2" id="KW-1003">Cell membrane</keyword>
<evidence type="ECO:0000256" key="4">
    <source>
        <dbReference type="ARBA" id="ARBA00022989"/>
    </source>
</evidence>
<keyword evidence="9" id="KW-1185">Reference proteome</keyword>
<keyword evidence="4 6" id="KW-1133">Transmembrane helix</keyword>
<evidence type="ECO:0000313" key="9">
    <source>
        <dbReference type="Proteomes" id="UP001155483"/>
    </source>
</evidence>
<reference evidence="8" key="1">
    <citation type="submission" date="2022-09" db="EMBL/GenBank/DDBJ databases">
        <authorList>
            <person name="Yuan C."/>
            <person name="Ke Z."/>
        </authorList>
    </citation>
    <scope>NUCLEOTIDE SEQUENCE</scope>
    <source>
        <strain evidence="8">LB-8</strain>
    </source>
</reference>
<comment type="caution">
    <text evidence="8">The sequence shown here is derived from an EMBL/GenBank/DDBJ whole genome shotgun (WGS) entry which is preliminary data.</text>
</comment>
<evidence type="ECO:0000256" key="5">
    <source>
        <dbReference type="ARBA" id="ARBA00023136"/>
    </source>
</evidence>
<evidence type="ECO:0000256" key="3">
    <source>
        <dbReference type="ARBA" id="ARBA00022692"/>
    </source>
</evidence>
<evidence type="ECO:0000313" key="8">
    <source>
        <dbReference type="EMBL" id="MCU7549540.1"/>
    </source>
</evidence>
<keyword evidence="3 6" id="KW-0812">Transmembrane</keyword>
<dbReference type="Proteomes" id="UP001155483">
    <property type="component" value="Unassembled WGS sequence"/>
</dbReference>
<gene>
    <name evidence="8" type="ORF">OCK74_10465</name>
</gene>
<evidence type="ECO:0000256" key="6">
    <source>
        <dbReference type="SAM" id="Phobius"/>
    </source>
</evidence>
<evidence type="ECO:0000256" key="2">
    <source>
        <dbReference type="ARBA" id="ARBA00022475"/>
    </source>
</evidence>
<feature type="transmembrane region" description="Helical" evidence="6">
    <location>
        <begin position="32"/>
        <end position="50"/>
    </location>
</feature>
<keyword evidence="5 6" id="KW-0472">Membrane</keyword>
<accession>A0A9X2XV72</accession>
<evidence type="ECO:0000259" key="7">
    <source>
        <dbReference type="Pfam" id="PF13396"/>
    </source>
</evidence>
<dbReference type="AlphaFoldDB" id="A0A9X2XV72"/>
<feature type="transmembrane region" description="Helical" evidence="6">
    <location>
        <begin position="6"/>
        <end position="25"/>
    </location>
</feature>
<dbReference type="Pfam" id="PF13396">
    <property type="entry name" value="PLDc_N"/>
    <property type="match status" value="1"/>
</dbReference>
<protein>
    <submittedName>
        <fullName evidence="8">PLDc N-terminal domain-containing protein</fullName>
    </submittedName>
</protein>
<comment type="subcellular location">
    <subcellularLocation>
        <location evidence="1">Cell membrane</location>
        <topology evidence="1">Multi-pass membrane protein</topology>
    </subcellularLocation>
</comment>
<evidence type="ECO:0000256" key="1">
    <source>
        <dbReference type="ARBA" id="ARBA00004651"/>
    </source>
</evidence>
<dbReference type="RefSeq" id="WP_279296982.1">
    <property type="nucleotide sequence ID" value="NZ_JAOTIF010000006.1"/>
</dbReference>
<feature type="domain" description="Cardiolipin synthase N-terminal" evidence="7">
    <location>
        <begin position="48"/>
        <end position="88"/>
    </location>
</feature>
<dbReference type="EMBL" id="JAOTIF010000006">
    <property type="protein sequence ID" value="MCU7549540.1"/>
    <property type="molecule type" value="Genomic_DNA"/>
</dbReference>
<dbReference type="InterPro" id="IPR027379">
    <property type="entry name" value="CLS_N"/>
</dbReference>
<reference evidence="8" key="2">
    <citation type="submission" date="2023-04" db="EMBL/GenBank/DDBJ databases">
        <title>Paracnuella aquatica gen. nov., sp. nov., a member of the family Chitinophagaceae isolated from a hot spring.</title>
        <authorList>
            <person name="Wang C."/>
        </authorList>
    </citation>
    <scope>NUCLEOTIDE SEQUENCE</scope>
    <source>
        <strain evidence="8">LB-8</strain>
    </source>
</reference>
<proteinExistence type="predicted"/>
<feature type="transmembrane region" description="Helical" evidence="6">
    <location>
        <begin position="70"/>
        <end position="89"/>
    </location>
</feature>
<dbReference type="GO" id="GO:0005886">
    <property type="term" value="C:plasma membrane"/>
    <property type="evidence" value="ECO:0007669"/>
    <property type="project" value="UniProtKB-SubCell"/>
</dbReference>
<name>A0A9X2XV72_9BACT</name>
<sequence length="98" mass="10977">MKYAKHPNFILGIIAAIVVLIGIGFKGNGYNSGNYIIMGGSVLGAIHYIWTLFDVIGRDRDDLRGFQKRFWLIVVVAVPALGSLLFYIMHQQHDKIVT</sequence>